<dbReference type="AlphaFoldDB" id="A0A815I617"/>
<dbReference type="PANTHER" id="PTHR11188">
    <property type="entry name" value="ARRESTIN DOMAIN CONTAINING PROTEIN"/>
    <property type="match status" value="1"/>
</dbReference>
<proteinExistence type="inferred from homology"/>
<reference evidence="3" key="1">
    <citation type="submission" date="2021-02" db="EMBL/GenBank/DDBJ databases">
        <authorList>
            <person name="Nowell W R."/>
        </authorList>
    </citation>
    <scope>NUCLEOTIDE SEQUENCE</scope>
</reference>
<dbReference type="Proteomes" id="UP000663881">
    <property type="component" value="Unassembled WGS sequence"/>
</dbReference>
<evidence type="ECO:0000313" key="5">
    <source>
        <dbReference type="Proteomes" id="UP000663891"/>
    </source>
</evidence>
<dbReference type="Gene3D" id="2.60.40.640">
    <property type="match status" value="2"/>
</dbReference>
<protein>
    <recommendedName>
        <fullName evidence="2">Arrestin C-terminal-like domain-containing protein</fullName>
    </recommendedName>
</protein>
<dbReference type="InterPro" id="IPR011021">
    <property type="entry name" value="Arrestin-like_N"/>
</dbReference>
<dbReference type="Pfam" id="PF02752">
    <property type="entry name" value="Arrestin_C"/>
    <property type="match status" value="1"/>
</dbReference>
<comment type="caution">
    <text evidence="3">The sequence shown here is derived from an EMBL/GenBank/DDBJ whole genome shotgun (WGS) entry which is preliminary data.</text>
</comment>
<dbReference type="EMBL" id="CAJOAY010000614">
    <property type="protein sequence ID" value="CAF3703092.1"/>
    <property type="molecule type" value="Genomic_DNA"/>
</dbReference>
<dbReference type="Proteomes" id="UP000663891">
    <property type="component" value="Unassembled WGS sequence"/>
</dbReference>
<evidence type="ECO:0000259" key="2">
    <source>
        <dbReference type="SMART" id="SM01017"/>
    </source>
</evidence>
<gene>
    <name evidence="4" type="ORF">OKA104_LOCUS12639</name>
    <name evidence="3" type="ORF">VCS650_LOCUS34356</name>
</gene>
<dbReference type="GO" id="GO:0015031">
    <property type="term" value="P:protein transport"/>
    <property type="evidence" value="ECO:0007669"/>
    <property type="project" value="TreeGrafter"/>
</dbReference>
<name>A0A815I617_9BILA</name>
<dbReference type="InterPro" id="IPR014756">
    <property type="entry name" value="Ig_E-set"/>
</dbReference>
<accession>A0A815I617</accession>
<dbReference type="InterPro" id="IPR011022">
    <property type="entry name" value="Arrestin_C-like"/>
</dbReference>
<dbReference type="PANTHER" id="PTHR11188:SF17">
    <property type="entry name" value="FI21816P1"/>
    <property type="match status" value="1"/>
</dbReference>
<dbReference type="GO" id="GO:0005737">
    <property type="term" value="C:cytoplasm"/>
    <property type="evidence" value="ECO:0007669"/>
    <property type="project" value="TreeGrafter"/>
</dbReference>
<dbReference type="SMART" id="SM01017">
    <property type="entry name" value="Arrestin_C"/>
    <property type="match status" value="1"/>
</dbReference>
<comment type="similarity">
    <text evidence="1">Belongs to the arrestin family.</text>
</comment>
<sequence>MGNSTSNTIAINLDRTNDFYFSGEYVSGSVNLNIMEGKLEANEINLTLIGEIGYTTTQTISSGKGRTSTQTKYHHIPFYSAKAIFARPDLGQKELVYNQGQYSWPFQILLTEHLPPTLNQPQSYPHVRYYLQVMIEKTWYKPNKKETRYLTIFPRVNLLHNPQCLISTIFGNENRKDIRLKGTLNKLGFVPGELMVATLEIENRRNVLIQCINLSMTQLYDIGRNSRKIIIFDTVLPNIINLRNEYIRETFSILIPDIRLPPSYQFHGGLQASANVHIHYTIRFTIKVEGIFTNFDIDIPITLGTESNSVLNHDSPPSYNFVVSHAK</sequence>
<dbReference type="OrthoDB" id="2333384at2759"/>
<evidence type="ECO:0000313" key="4">
    <source>
        <dbReference type="EMBL" id="CAF3703092.1"/>
    </source>
</evidence>
<dbReference type="InterPro" id="IPR050357">
    <property type="entry name" value="Arrestin_domain-protein"/>
</dbReference>
<feature type="domain" description="Arrestin C-terminal-like" evidence="2">
    <location>
        <begin position="174"/>
        <end position="308"/>
    </location>
</feature>
<dbReference type="Pfam" id="PF00339">
    <property type="entry name" value="Arrestin_N"/>
    <property type="match status" value="1"/>
</dbReference>
<dbReference type="EMBL" id="CAJNON010000717">
    <property type="protein sequence ID" value="CAF1361856.1"/>
    <property type="molecule type" value="Genomic_DNA"/>
</dbReference>
<evidence type="ECO:0000313" key="3">
    <source>
        <dbReference type="EMBL" id="CAF1361856.1"/>
    </source>
</evidence>
<evidence type="ECO:0000256" key="1">
    <source>
        <dbReference type="ARBA" id="ARBA00005298"/>
    </source>
</evidence>
<dbReference type="SUPFAM" id="SSF81296">
    <property type="entry name" value="E set domains"/>
    <property type="match status" value="2"/>
</dbReference>
<organism evidence="3 5">
    <name type="scientific">Adineta steineri</name>
    <dbReference type="NCBI Taxonomy" id="433720"/>
    <lineage>
        <taxon>Eukaryota</taxon>
        <taxon>Metazoa</taxon>
        <taxon>Spiralia</taxon>
        <taxon>Gnathifera</taxon>
        <taxon>Rotifera</taxon>
        <taxon>Eurotatoria</taxon>
        <taxon>Bdelloidea</taxon>
        <taxon>Adinetida</taxon>
        <taxon>Adinetidae</taxon>
        <taxon>Adineta</taxon>
    </lineage>
</organism>
<dbReference type="InterPro" id="IPR014752">
    <property type="entry name" value="Arrestin-like_C"/>
</dbReference>